<evidence type="ECO:0000259" key="7">
    <source>
        <dbReference type="Pfam" id="PF20466"/>
    </source>
</evidence>
<dbReference type="InterPro" id="IPR046820">
    <property type="entry name" value="MmeI_TRD"/>
</dbReference>
<evidence type="ECO:0000313" key="10">
    <source>
        <dbReference type="Proteomes" id="UP000001510"/>
    </source>
</evidence>
<proteinExistence type="predicted"/>
<evidence type="ECO:0000256" key="1">
    <source>
        <dbReference type="ARBA" id="ARBA00011900"/>
    </source>
</evidence>
<dbReference type="GO" id="GO:0009007">
    <property type="term" value="F:site-specific DNA-methyltransferase (adenine-specific) activity"/>
    <property type="evidence" value="ECO:0007669"/>
    <property type="project" value="UniProtKB-EC"/>
</dbReference>
<feature type="domain" description="MmeI-like helicase spacer" evidence="6">
    <location>
        <begin position="196"/>
        <end position="266"/>
    </location>
</feature>
<dbReference type="InterPro" id="IPR029063">
    <property type="entry name" value="SAM-dependent_MTases_sf"/>
</dbReference>
<protein>
    <recommendedName>
        <fullName evidence="1">site-specific DNA-methyltransferase (adenine-specific)</fullName>
        <ecNumber evidence="1">2.1.1.72</ecNumber>
    </recommendedName>
</protein>
<dbReference type="PANTHER" id="PTHR33841:SF1">
    <property type="entry name" value="DNA METHYLTRANSFERASE A"/>
    <property type="match status" value="1"/>
</dbReference>
<keyword evidence="2 9" id="KW-0489">Methyltransferase</keyword>
<dbReference type="Pfam" id="PF20465">
    <property type="entry name" value="MmeI_hel"/>
    <property type="match status" value="1"/>
</dbReference>
<dbReference type="STRING" id="449447.MAE_51210"/>
<dbReference type="InterPro" id="IPR046816">
    <property type="entry name" value="MmeI_Mtase"/>
</dbReference>
<organism evidence="9 10">
    <name type="scientific">Microcystis aeruginosa (strain NIES-843 / IAM M-2473)</name>
    <dbReference type="NCBI Taxonomy" id="449447"/>
    <lineage>
        <taxon>Bacteria</taxon>
        <taxon>Bacillati</taxon>
        <taxon>Cyanobacteriota</taxon>
        <taxon>Cyanophyceae</taxon>
        <taxon>Oscillatoriophycideae</taxon>
        <taxon>Chroococcales</taxon>
        <taxon>Microcystaceae</taxon>
        <taxon>Microcystis</taxon>
    </lineage>
</organism>
<dbReference type="eggNOG" id="COG1002">
    <property type="taxonomic scope" value="Bacteria"/>
</dbReference>
<dbReference type="Pfam" id="PF20464">
    <property type="entry name" value="MmeI_N"/>
    <property type="match status" value="1"/>
</dbReference>
<evidence type="ECO:0000313" key="9">
    <source>
        <dbReference type="EMBL" id="BAG04943.1"/>
    </source>
</evidence>
<dbReference type="InterPro" id="IPR050953">
    <property type="entry name" value="N4_N6_ade-DNA_methylase"/>
</dbReference>
<accession>B0JX56</accession>
<evidence type="ECO:0000256" key="2">
    <source>
        <dbReference type="ARBA" id="ARBA00022603"/>
    </source>
</evidence>
<sequence>MERQKMTTTLESLQEFIDFCQQHITGKEKKEAQIFLDRFFRAFGHKGALEAGATYEEAITKGSKKGKTGFADLVWKPRVLIEMKKRGEDLSKHYPQAFEYWSRLVPNRPRYVLLCNFDQFWIFDFDLQIDEPVDRVNLNDLKNRVSAFNFMEVGNRTPIFQNNQVEITETAARRMGELFQLLKKRGHKSGFDELTAQRFILQCVLAMFAEDRGLLPRDLFISCVQECLNGGNSYDVLGGLFQQMNQPGITPAGKYQGVDYFNGGLFSIIHPIELTNKELEFLDVAARQDWSKIRPAIFGNIFEGTANAEERHTYGMHFTSEADIMKIVRPTISRYWEEKIEQAGTIGELNTLQLELQQYKVLDPACGSGNFLYVAYQELKRIEQLLIEKIANRRRSSSDQLQISFVTPKQFYGMDINPFAVELARVTLMIARKVAIDRFNLTEASLPLDTLDSNIICADALFTDWQKADAIIGNPPFLGGKHMRLNLSDDYVNKVFARFSEVKDSVDFCSYWFRLAHDQLDEKGRAGLVGTNSISQGKSRVAALDYITHNGGHIHEAISTQPWSGEANVHVSIVNWSKIEPVSYYLDNHQVSQINSSLKATVDVSKSPRLKANLNQCFQGVIPVGKGFLVSEKQVDEWIKQDSKNRNVLKLFSMGANLAQNPHGKPERWIIDFNDMSLEDASEYTLPFEHIKVNVKPEREINRMKVRRENWWKMGSNASIMREYIVKKSFYFAVPRVSKWAVFIPAPLDWLPGDKSVVVASDDYYILGILLSNIHRTWMHTQKSTLEDRTAYTNTTCFETFPFPQTPSRELVEKIRQTANELHEYRSQQMEKKQWGITKLYNQFFNEPSSQLYQLHQKLDKLVMEAYHFQADEDILEKLLTLNLELAEKEKRGETVIGPWSPYS</sequence>
<evidence type="ECO:0000259" key="6">
    <source>
        <dbReference type="Pfam" id="PF20465"/>
    </source>
</evidence>
<dbReference type="InterPro" id="IPR046819">
    <property type="entry name" value="MmeI_hel"/>
</dbReference>
<dbReference type="InterPro" id="IPR002052">
    <property type="entry name" value="DNA_methylase_N6_adenine_CS"/>
</dbReference>
<evidence type="ECO:0000259" key="8">
    <source>
        <dbReference type="Pfam" id="PF20473"/>
    </source>
</evidence>
<name>B0JX56_MICAN</name>
<dbReference type="GO" id="GO:0032259">
    <property type="term" value="P:methylation"/>
    <property type="evidence" value="ECO:0007669"/>
    <property type="project" value="UniProtKB-KW"/>
</dbReference>
<dbReference type="GO" id="GO:0003676">
    <property type="term" value="F:nucleic acid binding"/>
    <property type="evidence" value="ECO:0007669"/>
    <property type="project" value="InterPro"/>
</dbReference>
<dbReference type="EnsemblBacteria" id="BAG04943">
    <property type="protein sequence ID" value="BAG04943"/>
    <property type="gene ID" value="MAE_51210"/>
</dbReference>
<dbReference type="Gene3D" id="3.40.50.150">
    <property type="entry name" value="Vaccinia Virus protein VP39"/>
    <property type="match status" value="1"/>
</dbReference>
<dbReference type="PROSITE" id="PS00092">
    <property type="entry name" value="N6_MTASE"/>
    <property type="match status" value="1"/>
</dbReference>
<keyword evidence="10" id="KW-1185">Reference proteome</keyword>
<dbReference type="KEGG" id="mar:MAE_51210"/>
<dbReference type="PaxDb" id="449447-MAE_51210"/>
<evidence type="ECO:0000256" key="3">
    <source>
        <dbReference type="ARBA" id="ARBA00022679"/>
    </source>
</evidence>
<evidence type="ECO:0000259" key="5">
    <source>
        <dbReference type="Pfam" id="PF20464"/>
    </source>
</evidence>
<dbReference type="PRINTS" id="PR00507">
    <property type="entry name" value="N12N6MTFRASE"/>
</dbReference>
<dbReference type="AlphaFoldDB" id="B0JX56"/>
<dbReference type="REBASE" id="17071">
    <property type="entry name" value="Mae843ORF51210P"/>
</dbReference>
<keyword evidence="3 9" id="KW-0808">Transferase</keyword>
<comment type="catalytic activity">
    <reaction evidence="4">
        <text>a 2'-deoxyadenosine in DNA + S-adenosyl-L-methionine = an N(6)-methyl-2'-deoxyadenosine in DNA + S-adenosyl-L-homocysteine + H(+)</text>
        <dbReference type="Rhea" id="RHEA:15197"/>
        <dbReference type="Rhea" id="RHEA-COMP:12418"/>
        <dbReference type="Rhea" id="RHEA-COMP:12419"/>
        <dbReference type="ChEBI" id="CHEBI:15378"/>
        <dbReference type="ChEBI" id="CHEBI:57856"/>
        <dbReference type="ChEBI" id="CHEBI:59789"/>
        <dbReference type="ChEBI" id="CHEBI:90615"/>
        <dbReference type="ChEBI" id="CHEBI:90616"/>
        <dbReference type="EC" id="2.1.1.72"/>
    </reaction>
</comment>
<dbReference type="HOGENOM" id="CLU_005831_1_1_3"/>
<dbReference type="EC" id="2.1.1.72" evidence="1"/>
<dbReference type="Proteomes" id="UP000001510">
    <property type="component" value="Chromosome"/>
</dbReference>
<gene>
    <name evidence="9" type="ordered locus">MAE_51210</name>
</gene>
<reference evidence="9 10" key="1">
    <citation type="journal article" date="2007" name="DNA Res.">
        <title>Complete genomic structure of the bloom-forming toxic cyanobacterium Microcystis aeruginosa NIES-843.</title>
        <authorList>
            <person name="Kaneko T."/>
            <person name="Nakajima N."/>
            <person name="Okamoto S."/>
            <person name="Suzuki I."/>
            <person name="Tanabe Y."/>
            <person name="Tamaoki M."/>
            <person name="Nakamura Y."/>
            <person name="Kasai F."/>
            <person name="Watanabe A."/>
            <person name="Kawashima K."/>
            <person name="Kishida Y."/>
            <person name="Ono A."/>
            <person name="Shimizu Y."/>
            <person name="Takahashi C."/>
            <person name="Minami C."/>
            <person name="Fujishiro T."/>
            <person name="Kohara M."/>
            <person name="Katoh M."/>
            <person name="Nakazaki N."/>
            <person name="Nakayama S."/>
            <person name="Yamada M."/>
            <person name="Tabata S."/>
            <person name="Watanabe M.M."/>
        </authorList>
    </citation>
    <scope>NUCLEOTIDE SEQUENCE [LARGE SCALE GENOMIC DNA]</scope>
    <source>
        <strain evidence="10">NIES-843 / IAM M-247</strain>
    </source>
</reference>
<feature type="domain" description="MmeI-like target recognition" evidence="7">
    <location>
        <begin position="604"/>
        <end position="805"/>
    </location>
</feature>
<feature type="domain" description="MmeI-like N-terminal" evidence="5">
    <location>
        <begin position="14"/>
        <end position="184"/>
    </location>
</feature>
<dbReference type="Pfam" id="PF20473">
    <property type="entry name" value="MmeI_Mtase"/>
    <property type="match status" value="1"/>
</dbReference>
<dbReference type="PANTHER" id="PTHR33841">
    <property type="entry name" value="DNA METHYLTRANSFERASE YEEA-RELATED"/>
    <property type="match status" value="1"/>
</dbReference>
<dbReference type="Pfam" id="PF20466">
    <property type="entry name" value="MmeI_TRD"/>
    <property type="match status" value="1"/>
</dbReference>
<dbReference type="EMBL" id="AP009552">
    <property type="protein sequence ID" value="BAG04943.1"/>
    <property type="molecule type" value="Genomic_DNA"/>
</dbReference>
<dbReference type="SUPFAM" id="SSF53335">
    <property type="entry name" value="S-adenosyl-L-methionine-dependent methyltransferases"/>
    <property type="match status" value="1"/>
</dbReference>
<feature type="domain" description="MmeI-like DNA-methyltransferase" evidence="8">
    <location>
        <begin position="346"/>
        <end position="577"/>
    </location>
</feature>
<evidence type="ECO:0000256" key="4">
    <source>
        <dbReference type="ARBA" id="ARBA00047942"/>
    </source>
</evidence>
<dbReference type="InterPro" id="IPR046817">
    <property type="entry name" value="MmeI_N"/>
</dbReference>